<evidence type="ECO:0000256" key="2">
    <source>
        <dbReference type="ARBA" id="ARBA00008114"/>
    </source>
</evidence>
<feature type="transmembrane region" description="Helical" evidence="7">
    <location>
        <begin position="76"/>
        <end position="97"/>
    </location>
</feature>
<evidence type="ECO:0000313" key="9">
    <source>
        <dbReference type="EMBL" id="SHH73828.1"/>
    </source>
</evidence>
<evidence type="ECO:0000259" key="8">
    <source>
        <dbReference type="Pfam" id="PF01545"/>
    </source>
</evidence>
<dbReference type="EMBL" id="FQXP01000004">
    <property type="protein sequence ID" value="SHH73828.1"/>
    <property type="molecule type" value="Genomic_DNA"/>
</dbReference>
<name>A0A1M5VFA1_9CLOT</name>
<keyword evidence="4 7" id="KW-0812">Transmembrane</keyword>
<dbReference type="NCBIfam" id="TIGR01297">
    <property type="entry name" value="CDF"/>
    <property type="match status" value="1"/>
</dbReference>
<evidence type="ECO:0000256" key="1">
    <source>
        <dbReference type="ARBA" id="ARBA00004141"/>
    </source>
</evidence>
<accession>A0A1M5VFA1</accession>
<feature type="transmembrane region" description="Helical" evidence="7">
    <location>
        <begin position="34"/>
        <end position="55"/>
    </location>
</feature>
<dbReference type="Gene3D" id="1.20.1510.10">
    <property type="entry name" value="Cation efflux protein transmembrane domain"/>
    <property type="match status" value="1"/>
</dbReference>
<dbReference type="InterPro" id="IPR027469">
    <property type="entry name" value="Cation_efflux_TMD_sf"/>
</dbReference>
<dbReference type="InterPro" id="IPR002524">
    <property type="entry name" value="Cation_efflux"/>
</dbReference>
<dbReference type="Proteomes" id="UP000184526">
    <property type="component" value="Unassembled WGS sequence"/>
</dbReference>
<dbReference type="InterPro" id="IPR050291">
    <property type="entry name" value="CDF_Transporter"/>
</dbReference>
<keyword evidence="3" id="KW-0813">Transport</keyword>
<comment type="similarity">
    <text evidence="2">Belongs to the cation diffusion facilitator (CDF) transporter (TC 2.A.4) family.</text>
</comment>
<keyword evidence="10" id="KW-1185">Reference proteome</keyword>
<dbReference type="InterPro" id="IPR058533">
    <property type="entry name" value="Cation_efflux_TM"/>
</dbReference>
<evidence type="ECO:0000256" key="6">
    <source>
        <dbReference type="ARBA" id="ARBA00023136"/>
    </source>
</evidence>
<dbReference type="GO" id="GO:0006882">
    <property type="term" value="P:intracellular zinc ion homeostasis"/>
    <property type="evidence" value="ECO:0007669"/>
    <property type="project" value="TreeGrafter"/>
</dbReference>
<comment type="subcellular location">
    <subcellularLocation>
        <location evidence="1">Membrane</location>
        <topology evidence="1">Multi-pass membrane protein</topology>
    </subcellularLocation>
</comment>
<dbReference type="AlphaFoldDB" id="A0A1M5VFA1"/>
<dbReference type="GO" id="GO:0015093">
    <property type="term" value="F:ferrous iron transmembrane transporter activity"/>
    <property type="evidence" value="ECO:0007669"/>
    <property type="project" value="TreeGrafter"/>
</dbReference>
<dbReference type="SUPFAM" id="SSF161111">
    <property type="entry name" value="Cation efflux protein transmembrane domain-like"/>
    <property type="match status" value="1"/>
</dbReference>
<feature type="transmembrane region" description="Helical" evidence="7">
    <location>
        <begin position="7"/>
        <end position="28"/>
    </location>
</feature>
<dbReference type="GO" id="GO:0005886">
    <property type="term" value="C:plasma membrane"/>
    <property type="evidence" value="ECO:0007669"/>
    <property type="project" value="TreeGrafter"/>
</dbReference>
<feature type="transmembrane region" description="Helical" evidence="7">
    <location>
        <begin position="180"/>
        <end position="198"/>
    </location>
</feature>
<reference evidence="9 10" key="1">
    <citation type="submission" date="2016-11" db="EMBL/GenBank/DDBJ databases">
        <authorList>
            <person name="Jaros S."/>
            <person name="Januszkiewicz K."/>
            <person name="Wedrychowicz H."/>
        </authorList>
    </citation>
    <scope>NUCLEOTIDE SEQUENCE [LARGE SCALE GENOMIC DNA]</scope>
    <source>
        <strain evidence="9 10">DSM 3089</strain>
    </source>
</reference>
<organism evidence="9 10">
    <name type="scientific">Clostridium collagenovorans DSM 3089</name>
    <dbReference type="NCBI Taxonomy" id="1121306"/>
    <lineage>
        <taxon>Bacteria</taxon>
        <taxon>Bacillati</taxon>
        <taxon>Bacillota</taxon>
        <taxon>Clostridia</taxon>
        <taxon>Eubacteriales</taxon>
        <taxon>Clostridiaceae</taxon>
        <taxon>Clostridium</taxon>
    </lineage>
</organism>
<proteinExistence type="inferred from homology"/>
<dbReference type="RefSeq" id="WP_242944306.1">
    <property type="nucleotide sequence ID" value="NZ_FQXP01000004.1"/>
</dbReference>
<feature type="domain" description="Cation efflux protein transmembrane" evidence="8">
    <location>
        <begin position="10"/>
        <end position="208"/>
    </location>
</feature>
<dbReference type="PANTHER" id="PTHR43840:SF15">
    <property type="entry name" value="MITOCHONDRIAL METAL TRANSPORTER 1-RELATED"/>
    <property type="match status" value="1"/>
</dbReference>
<dbReference type="Pfam" id="PF01545">
    <property type="entry name" value="Cation_efflux"/>
    <property type="match status" value="1"/>
</dbReference>
<evidence type="ECO:0000256" key="4">
    <source>
        <dbReference type="ARBA" id="ARBA00022692"/>
    </source>
</evidence>
<evidence type="ECO:0000256" key="7">
    <source>
        <dbReference type="SAM" id="Phobius"/>
    </source>
</evidence>
<keyword evidence="6 7" id="KW-0472">Membrane</keyword>
<keyword evidence="5 7" id="KW-1133">Transmembrane helix</keyword>
<feature type="transmembrane region" description="Helical" evidence="7">
    <location>
        <begin position="149"/>
        <end position="168"/>
    </location>
</feature>
<feature type="transmembrane region" description="Helical" evidence="7">
    <location>
        <begin position="109"/>
        <end position="129"/>
    </location>
</feature>
<evidence type="ECO:0000256" key="5">
    <source>
        <dbReference type="ARBA" id="ARBA00022989"/>
    </source>
</evidence>
<gene>
    <name evidence="9" type="ORF">SAMN02745196_01266</name>
</gene>
<dbReference type="GO" id="GO:0015341">
    <property type="term" value="F:zinc efflux antiporter activity"/>
    <property type="evidence" value="ECO:0007669"/>
    <property type="project" value="TreeGrafter"/>
</dbReference>
<evidence type="ECO:0000256" key="3">
    <source>
        <dbReference type="ARBA" id="ARBA00022448"/>
    </source>
</evidence>
<dbReference type="GO" id="GO:0015086">
    <property type="term" value="F:cadmium ion transmembrane transporter activity"/>
    <property type="evidence" value="ECO:0007669"/>
    <property type="project" value="TreeGrafter"/>
</dbReference>
<evidence type="ECO:0000313" key="10">
    <source>
        <dbReference type="Proteomes" id="UP000184526"/>
    </source>
</evidence>
<protein>
    <submittedName>
        <fullName evidence="9">Cation diffusion facilitator family transporter</fullName>
    </submittedName>
</protein>
<sequence length="300" mass="33840">MKEESKILRMSVLGALGFAILGIAWGIISQSEMIIFDGMYSFVSLILSLIALYISNYISKKDADKFPFGKHMLEPIVIAFKSLVIAYMCLSSFIGAIKQIVLGGNEVEYGFALVYALISVIGCGIIYFIMKRRGEKTSSELINAESAQWLMDGLLSLAVLVGFIIASLLSKTSLSYLNKYIDPFMVVITSAFFIRVPVKTFIKSFKEIISVKADDSINEEVYNLVKTIEDEYNFEESITRVSKAGTSLRIEIDFVYNNDTNINDLDDMDCLREKLNDELKHISYKKWLSVTFTGDRKWAI</sequence>
<dbReference type="PANTHER" id="PTHR43840">
    <property type="entry name" value="MITOCHONDRIAL METAL TRANSPORTER 1-RELATED"/>
    <property type="match status" value="1"/>
</dbReference>